<organism evidence="3 4">
    <name type="scientific">Catenulispora pinistramenti</name>
    <dbReference type="NCBI Taxonomy" id="2705254"/>
    <lineage>
        <taxon>Bacteria</taxon>
        <taxon>Bacillati</taxon>
        <taxon>Actinomycetota</taxon>
        <taxon>Actinomycetes</taxon>
        <taxon>Catenulisporales</taxon>
        <taxon>Catenulisporaceae</taxon>
        <taxon>Catenulispora</taxon>
    </lineage>
</organism>
<dbReference type="CDD" id="cd00118">
    <property type="entry name" value="LysM"/>
    <property type="match status" value="1"/>
</dbReference>
<feature type="compositionally biased region" description="Basic and acidic residues" evidence="1">
    <location>
        <begin position="470"/>
        <end position="480"/>
    </location>
</feature>
<dbReference type="InterPro" id="IPR018392">
    <property type="entry name" value="LysM"/>
</dbReference>
<feature type="compositionally biased region" description="Basic and acidic residues" evidence="1">
    <location>
        <begin position="655"/>
        <end position="666"/>
    </location>
</feature>
<evidence type="ECO:0000256" key="1">
    <source>
        <dbReference type="SAM" id="MobiDB-lite"/>
    </source>
</evidence>
<reference evidence="3 4" key="1">
    <citation type="submission" date="2020-02" db="EMBL/GenBank/DDBJ databases">
        <title>Acidophilic actinobacteria isolated from forest soil.</title>
        <authorList>
            <person name="Golinska P."/>
        </authorList>
    </citation>
    <scope>NUCLEOTIDE SEQUENCE [LARGE SCALE GENOMIC DNA]</scope>
    <source>
        <strain evidence="3 4">NL8</strain>
    </source>
</reference>
<feature type="domain" description="LysM" evidence="2">
    <location>
        <begin position="26"/>
        <end position="79"/>
    </location>
</feature>
<gene>
    <name evidence="3" type="ORF">KGQ19_11685</name>
</gene>
<sequence length="930" mass="98972">MADDGGVAGSRPGSSTASGPQAPEYQTYVVRKGDSLWRIAEEQLGDPHRFADIAELNDGRRMPDGTVFSYVEFLQSGWVLIMPPDMGRHRPELTPEPVQLAIGSGIGTAVSALARRESTFATTGNDSGKTVAATGGLLAAGVLSALGDRRLRKLMRRRPGERISMRRPGDWELELSRIDNPTGQVLIDAALRTLSAKLTKADRGLPDISATVLKRHGLELHLARPQPPVAPFYADPRRPGVWICPLGAPVGAPPAPAPYPALVSLGFDEDDDTVMVDLEATGGISLLVPEAESVSVLRAMAVELATGMAADQVEVTLVGFGEELPPLFAPGRLTFGDDLVRAVEALARWSAGVEAVLDRRGVTVRKARTHPDDELAPITKTHVLLSAVPPDMRLTHRLRHLLSGRQRTSVAVVAVAGDREQVLSPWTIGGPMFHTPRSQSGGPGIPLRVQALREDRFEAVVRELSAADSDQEKPAPREGAFHLPASARPEGPGAKTPLPKRKPSHPRRHVAGNAEGAGSGSLEATAATAAGAARPPARAELIPTPDPVQPNRFRVPVDDLFRVDALLPTALPTTTAPLPGPGAAKAVRLALKPANLPQFDPVADGDEEPPPPRAEDRLMGIDDDRPDSPTRREQSALPNRSDQPALSARSGYPAARDRSVARETAPRKPGQWHGAYWSQRKAAVAGMAQPGASNPGEADDLAPAPAYTIDVLGPIVLAGTEGSAELAEVAAYVMLHPGCSVQQLAGELWPAHAGAMAIIDAQLVRLREVLGADEQLLRVTPESVTLAPSVTCDWLEFLQRTQTGELVGALSLVRGRPFEDAPLRRYGWAETLRHEIAALAIDTAHYVAEACLHEQSPRNARKAALRGLAAAPESELLYRDLLTALGALSDLPAARRHADALLGYAEREGLPLQPETAALLRDVAQAASRG</sequence>
<evidence type="ECO:0000259" key="2">
    <source>
        <dbReference type="PROSITE" id="PS51782"/>
    </source>
</evidence>
<dbReference type="RefSeq" id="WP_212009119.1">
    <property type="nucleotide sequence ID" value="NZ_JAAFYZ010000030.1"/>
</dbReference>
<accession>A0ABS5KND1</accession>
<feature type="compositionally biased region" description="Basic and acidic residues" evidence="1">
    <location>
        <begin position="613"/>
        <end position="634"/>
    </location>
</feature>
<feature type="region of interest" description="Disordered" evidence="1">
    <location>
        <begin position="1"/>
        <end position="24"/>
    </location>
</feature>
<protein>
    <submittedName>
        <fullName evidence="3">LysM peptidoglycan-binding domain-containing protein</fullName>
    </submittedName>
</protein>
<dbReference type="Proteomes" id="UP000730482">
    <property type="component" value="Unassembled WGS sequence"/>
</dbReference>
<dbReference type="InterPro" id="IPR011990">
    <property type="entry name" value="TPR-like_helical_dom_sf"/>
</dbReference>
<evidence type="ECO:0000313" key="3">
    <source>
        <dbReference type="EMBL" id="MBS2547532.1"/>
    </source>
</evidence>
<dbReference type="PROSITE" id="PS51782">
    <property type="entry name" value="LYSM"/>
    <property type="match status" value="1"/>
</dbReference>
<feature type="compositionally biased region" description="Basic residues" evidence="1">
    <location>
        <begin position="498"/>
        <end position="510"/>
    </location>
</feature>
<dbReference type="Gene3D" id="1.25.40.10">
    <property type="entry name" value="Tetratricopeptide repeat domain"/>
    <property type="match status" value="1"/>
</dbReference>
<dbReference type="Gene3D" id="3.10.350.10">
    <property type="entry name" value="LysM domain"/>
    <property type="match status" value="1"/>
</dbReference>
<name>A0ABS5KND1_9ACTN</name>
<dbReference type="InterPro" id="IPR036779">
    <property type="entry name" value="LysM_dom_sf"/>
</dbReference>
<feature type="region of interest" description="Disordered" evidence="1">
    <location>
        <begin position="596"/>
        <end position="674"/>
    </location>
</feature>
<dbReference type="EMBL" id="JAAFYZ010000030">
    <property type="protein sequence ID" value="MBS2547532.1"/>
    <property type="molecule type" value="Genomic_DNA"/>
</dbReference>
<feature type="compositionally biased region" description="Low complexity" evidence="1">
    <location>
        <begin position="511"/>
        <end position="541"/>
    </location>
</feature>
<feature type="region of interest" description="Disordered" evidence="1">
    <location>
        <begin position="464"/>
        <end position="550"/>
    </location>
</feature>
<keyword evidence="4" id="KW-1185">Reference proteome</keyword>
<comment type="caution">
    <text evidence="3">The sequence shown here is derived from an EMBL/GenBank/DDBJ whole genome shotgun (WGS) entry which is preliminary data.</text>
</comment>
<evidence type="ECO:0000313" key="4">
    <source>
        <dbReference type="Proteomes" id="UP000730482"/>
    </source>
</evidence>
<proteinExistence type="predicted"/>